<reference evidence="2 3" key="1">
    <citation type="submission" date="2018-02" db="EMBL/GenBank/DDBJ databases">
        <title>The genomes of Aspergillus section Nigri reveals drivers in fungal speciation.</title>
        <authorList>
            <consortium name="DOE Joint Genome Institute"/>
            <person name="Vesth T.C."/>
            <person name="Nybo J."/>
            <person name="Theobald S."/>
            <person name="Brandl J."/>
            <person name="Frisvad J.C."/>
            <person name="Nielsen K.F."/>
            <person name="Lyhne E.K."/>
            <person name="Kogle M.E."/>
            <person name="Kuo A."/>
            <person name="Riley R."/>
            <person name="Clum A."/>
            <person name="Nolan M."/>
            <person name="Lipzen A."/>
            <person name="Salamov A."/>
            <person name="Henrissat B."/>
            <person name="Wiebenga A."/>
            <person name="De vries R.P."/>
            <person name="Grigoriev I.V."/>
            <person name="Mortensen U.H."/>
            <person name="Andersen M.R."/>
            <person name="Baker S.E."/>
        </authorList>
    </citation>
    <scope>NUCLEOTIDE SEQUENCE [LARGE SCALE GENOMIC DNA]</scope>
    <source>
        <strain evidence="2 3">CBS 112811</strain>
    </source>
</reference>
<proteinExistence type="predicted"/>
<evidence type="ECO:0000259" key="1">
    <source>
        <dbReference type="Pfam" id="PF12340"/>
    </source>
</evidence>
<keyword evidence="3" id="KW-1185">Reference proteome</keyword>
<dbReference type="InterPro" id="IPR022099">
    <property type="entry name" value="DUF3638"/>
</dbReference>
<dbReference type="EMBL" id="KZ825059">
    <property type="protein sequence ID" value="RAH59401.1"/>
    <property type="molecule type" value="Genomic_DNA"/>
</dbReference>
<feature type="domain" description="DUF3638" evidence="1">
    <location>
        <begin position="1"/>
        <end position="59"/>
    </location>
</feature>
<dbReference type="AlphaFoldDB" id="A0A8G1R667"/>
<dbReference type="RefSeq" id="XP_025517323.1">
    <property type="nucleotide sequence ID" value="XM_025655863.1"/>
</dbReference>
<dbReference type="GeneID" id="37159265"/>
<organism evidence="2 3">
    <name type="scientific">Aspergillus piperis CBS 112811</name>
    <dbReference type="NCBI Taxonomy" id="1448313"/>
    <lineage>
        <taxon>Eukaryota</taxon>
        <taxon>Fungi</taxon>
        <taxon>Dikarya</taxon>
        <taxon>Ascomycota</taxon>
        <taxon>Pezizomycotina</taxon>
        <taxon>Eurotiomycetes</taxon>
        <taxon>Eurotiomycetidae</taxon>
        <taxon>Eurotiales</taxon>
        <taxon>Aspergillaceae</taxon>
        <taxon>Aspergillus</taxon>
        <taxon>Aspergillus subgen. Circumdati</taxon>
    </lineage>
</organism>
<dbReference type="Proteomes" id="UP000249526">
    <property type="component" value="Unassembled WGS sequence"/>
</dbReference>
<name>A0A8G1R667_9EURO</name>
<dbReference type="Pfam" id="PF12340">
    <property type="entry name" value="DUF3638"/>
    <property type="match status" value="1"/>
</dbReference>
<evidence type="ECO:0000313" key="3">
    <source>
        <dbReference type="Proteomes" id="UP000249526"/>
    </source>
</evidence>
<evidence type="ECO:0000313" key="2">
    <source>
        <dbReference type="EMBL" id="RAH59401.1"/>
    </source>
</evidence>
<gene>
    <name evidence="2" type="ORF">BO85DRAFT_368326</name>
</gene>
<protein>
    <recommendedName>
        <fullName evidence="1">DUF3638 domain-containing protein</fullName>
    </recommendedName>
</protein>
<sequence>MLIRDVQEQISKQIRNAKPGENVVLQLKMGEGKYSVIVPVLAAVLADGSCPVRVVVARP</sequence>
<accession>A0A8G1R667</accession>